<evidence type="ECO:0000256" key="2">
    <source>
        <dbReference type="ARBA" id="ARBA00004230"/>
    </source>
</evidence>
<feature type="domain" description="EF-hand" evidence="30">
    <location>
        <begin position="401"/>
        <end position="433"/>
    </location>
</feature>
<evidence type="ECO:0000256" key="26">
    <source>
        <dbReference type="ARBA" id="ARBA00060437"/>
    </source>
</evidence>
<evidence type="ECO:0000256" key="15">
    <source>
        <dbReference type="ARBA" id="ARBA00022837"/>
    </source>
</evidence>
<comment type="cofactor">
    <cofactor evidence="1">
        <name>Mg(2+)</name>
        <dbReference type="ChEBI" id="CHEBI:18420"/>
    </cofactor>
</comment>
<evidence type="ECO:0000256" key="24">
    <source>
        <dbReference type="ARBA" id="ARBA00047899"/>
    </source>
</evidence>
<evidence type="ECO:0000256" key="16">
    <source>
        <dbReference type="ARBA" id="ARBA00022840"/>
    </source>
</evidence>
<reference evidence="31" key="1">
    <citation type="submission" date="2021-09" db="EMBL/GenBank/DDBJ databases">
        <authorList>
            <consortium name="AG Swart"/>
            <person name="Singh M."/>
            <person name="Singh A."/>
            <person name="Seah K."/>
            <person name="Emmerich C."/>
        </authorList>
    </citation>
    <scope>NUCLEOTIDE SEQUENCE</scope>
    <source>
        <strain evidence="31">ATCC30299</strain>
    </source>
</reference>
<gene>
    <name evidence="31" type="ORF">BSTOLATCC_MIC33046</name>
</gene>
<dbReference type="InterPro" id="IPR000719">
    <property type="entry name" value="Prot_kinase_dom"/>
</dbReference>
<proteinExistence type="inferred from homology"/>
<dbReference type="PROSITE" id="PS00018">
    <property type="entry name" value="EF_HAND_1"/>
    <property type="match status" value="3"/>
</dbReference>
<dbReference type="Pfam" id="PF00069">
    <property type="entry name" value="Pkinase"/>
    <property type="match status" value="1"/>
</dbReference>
<evidence type="ECO:0000256" key="9">
    <source>
        <dbReference type="ARBA" id="ARBA00022679"/>
    </source>
</evidence>
<evidence type="ECO:0000256" key="28">
    <source>
        <dbReference type="SAM" id="MobiDB-lite"/>
    </source>
</evidence>
<evidence type="ECO:0000256" key="19">
    <source>
        <dbReference type="ARBA" id="ARBA00023069"/>
    </source>
</evidence>
<feature type="domain" description="EF-hand" evidence="30">
    <location>
        <begin position="434"/>
        <end position="463"/>
    </location>
</feature>
<evidence type="ECO:0000256" key="13">
    <source>
        <dbReference type="ARBA" id="ARBA00022741"/>
    </source>
</evidence>
<feature type="domain" description="EF-hand" evidence="30">
    <location>
        <begin position="363"/>
        <end position="398"/>
    </location>
</feature>
<dbReference type="InterPro" id="IPR018247">
    <property type="entry name" value="EF_Hand_1_Ca_BS"/>
</dbReference>
<dbReference type="CDD" id="cd05117">
    <property type="entry name" value="STKc_CAMK"/>
    <property type="match status" value="1"/>
</dbReference>
<keyword evidence="17" id="KW-0282">Flagellum</keyword>
<keyword evidence="15" id="KW-0106">Calcium</keyword>
<evidence type="ECO:0000256" key="18">
    <source>
        <dbReference type="ARBA" id="ARBA00022870"/>
    </source>
</evidence>
<dbReference type="EC" id="2.7.11.1" evidence="5"/>
<keyword evidence="32" id="KW-1185">Reference proteome</keyword>
<keyword evidence="16" id="KW-0067">ATP-binding</keyword>
<keyword evidence="18" id="KW-0472">Membrane</keyword>
<comment type="subcellular location">
    <subcellularLocation>
        <location evidence="3">Cell membrane</location>
        <topology evidence="3">Lipid-anchor</topology>
        <orientation evidence="3">Cytoplasmic side</orientation>
    </subcellularLocation>
    <subcellularLocation>
        <location evidence="2">Cell projection</location>
        <location evidence="2">Cilium</location>
        <location evidence="2">Flagellum</location>
    </subcellularLocation>
    <subcellularLocation>
        <location evidence="4">Host cell membrane</location>
        <topology evidence="4">Lipid-anchor</topology>
    </subcellularLocation>
    <subcellularLocation>
        <location evidence="26">Parasitophorous vacuole membrane</location>
        <topology evidence="26">Lipid-anchor</topology>
    </subcellularLocation>
</comment>
<evidence type="ECO:0000256" key="6">
    <source>
        <dbReference type="ARBA" id="ARBA00022475"/>
    </source>
</evidence>
<dbReference type="GO" id="GO:0020005">
    <property type="term" value="C:symbiont-containing vacuole membrane"/>
    <property type="evidence" value="ECO:0007669"/>
    <property type="project" value="UniProtKB-SubCell"/>
</dbReference>
<evidence type="ECO:0000256" key="14">
    <source>
        <dbReference type="ARBA" id="ARBA00022777"/>
    </source>
</evidence>
<evidence type="ECO:0000259" key="29">
    <source>
        <dbReference type="PROSITE" id="PS50011"/>
    </source>
</evidence>
<feature type="domain" description="Protein kinase" evidence="29">
    <location>
        <begin position="64"/>
        <end position="317"/>
    </location>
</feature>
<dbReference type="SUPFAM" id="SSF56112">
    <property type="entry name" value="Protein kinase-like (PK-like)"/>
    <property type="match status" value="1"/>
</dbReference>
<keyword evidence="14" id="KW-0418">Kinase</keyword>
<evidence type="ECO:0000256" key="8">
    <source>
        <dbReference type="ARBA" id="ARBA00022527"/>
    </source>
</evidence>
<dbReference type="PROSITE" id="PS50222">
    <property type="entry name" value="EF_HAND_2"/>
    <property type="match status" value="4"/>
</dbReference>
<keyword evidence="13" id="KW-0547">Nucleotide-binding</keyword>
<evidence type="ECO:0000256" key="5">
    <source>
        <dbReference type="ARBA" id="ARBA00012513"/>
    </source>
</evidence>
<keyword evidence="9" id="KW-0808">Transferase</keyword>
<feature type="region of interest" description="Disordered" evidence="28">
    <location>
        <begin position="1"/>
        <end position="35"/>
    </location>
</feature>
<dbReference type="InterPro" id="IPR050205">
    <property type="entry name" value="CDPK_Ser/Thr_kinases"/>
</dbReference>
<comment type="catalytic activity">
    <reaction evidence="24">
        <text>L-threonyl-[protein] + ATP = O-phospho-L-threonyl-[protein] + ADP + H(+)</text>
        <dbReference type="Rhea" id="RHEA:46608"/>
        <dbReference type="Rhea" id="RHEA-COMP:11060"/>
        <dbReference type="Rhea" id="RHEA-COMP:11605"/>
        <dbReference type="ChEBI" id="CHEBI:15378"/>
        <dbReference type="ChEBI" id="CHEBI:30013"/>
        <dbReference type="ChEBI" id="CHEBI:30616"/>
        <dbReference type="ChEBI" id="CHEBI:61977"/>
        <dbReference type="ChEBI" id="CHEBI:456216"/>
        <dbReference type="EC" id="2.7.11.1"/>
    </reaction>
</comment>
<evidence type="ECO:0000256" key="27">
    <source>
        <dbReference type="ARBA" id="ARBA00068067"/>
    </source>
</evidence>
<keyword evidence="12" id="KW-0677">Repeat</keyword>
<keyword evidence="11" id="KW-0479">Metal-binding</keyword>
<evidence type="ECO:0000256" key="4">
    <source>
        <dbReference type="ARBA" id="ARBA00004425"/>
    </source>
</evidence>
<name>A0AAU9JQG0_9CILI</name>
<dbReference type="GO" id="GO:0005886">
    <property type="term" value="C:plasma membrane"/>
    <property type="evidence" value="ECO:0007669"/>
    <property type="project" value="UniProtKB-SubCell"/>
</dbReference>
<protein>
    <recommendedName>
        <fullName evidence="27">Calcium-dependent protein kinase 1</fullName>
        <ecNumber evidence="5">2.7.11.1</ecNumber>
    </recommendedName>
</protein>
<evidence type="ECO:0000256" key="12">
    <source>
        <dbReference type="ARBA" id="ARBA00022737"/>
    </source>
</evidence>
<dbReference type="InterPro" id="IPR011009">
    <property type="entry name" value="Kinase-like_dom_sf"/>
</dbReference>
<keyword evidence="22" id="KW-0449">Lipoprotein</keyword>
<evidence type="ECO:0000259" key="30">
    <source>
        <dbReference type="PROSITE" id="PS50222"/>
    </source>
</evidence>
<dbReference type="Gene3D" id="1.10.238.10">
    <property type="entry name" value="EF-hand"/>
    <property type="match status" value="2"/>
</dbReference>
<dbReference type="GO" id="GO:0005509">
    <property type="term" value="F:calcium ion binding"/>
    <property type="evidence" value="ECO:0007669"/>
    <property type="project" value="InterPro"/>
</dbReference>
<keyword evidence="8" id="KW-0723">Serine/threonine-protein kinase</keyword>
<dbReference type="GO" id="GO:0005524">
    <property type="term" value="F:ATP binding"/>
    <property type="evidence" value="ECO:0007669"/>
    <property type="project" value="UniProtKB-KW"/>
</dbReference>
<feature type="domain" description="EF-hand" evidence="30">
    <location>
        <begin position="466"/>
        <end position="501"/>
    </location>
</feature>
<dbReference type="GO" id="GO:0020002">
    <property type="term" value="C:host cell plasma membrane"/>
    <property type="evidence" value="ECO:0007669"/>
    <property type="project" value="UniProtKB-SubCell"/>
</dbReference>
<evidence type="ECO:0000256" key="10">
    <source>
        <dbReference type="ARBA" id="ARBA00022707"/>
    </source>
</evidence>
<evidence type="ECO:0000313" key="32">
    <source>
        <dbReference type="Proteomes" id="UP001162131"/>
    </source>
</evidence>
<evidence type="ECO:0000256" key="23">
    <source>
        <dbReference type="ARBA" id="ARBA00024334"/>
    </source>
</evidence>
<dbReference type="SMART" id="SM00220">
    <property type="entry name" value="S_TKc"/>
    <property type="match status" value="1"/>
</dbReference>
<dbReference type="CDD" id="cd00051">
    <property type="entry name" value="EFh"/>
    <property type="match status" value="1"/>
</dbReference>
<dbReference type="GO" id="GO:0031514">
    <property type="term" value="C:motile cilium"/>
    <property type="evidence" value="ECO:0007669"/>
    <property type="project" value="UniProtKB-SubCell"/>
</dbReference>
<dbReference type="InterPro" id="IPR011992">
    <property type="entry name" value="EF-hand-dom_pair"/>
</dbReference>
<evidence type="ECO:0000313" key="31">
    <source>
        <dbReference type="EMBL" id="CAG9323144.1"/>
    </source>
</evidence>
<feature type="compositionally biased region" description="Basic and acidic residues" evidence="28">
    <location>
        <begin position="11"/>
        <end position="35"/>
    </location>
</feature>
<dbReference type="PANTHER" id="PTHR24349">
    <property type="entry name" value="SERINE/THREONINE-PROTEIN KINASE"/>
    <property type="match status" value="1"/>
</dbReference>
<keyword evidence="18" id="KW-1043">Host membrane</keyword>
<evidence type="ECO:0000256" key="11">
    <source>
        <dbReference type="ARBA" id="ARBA00022723"/>
    </source>
</evidence>
<evidence type="ECO:0000256" key="22">
    <source>
        <dbReference type="ARBA" id="ARBA00023288"/>
    </source>
</evidence>
<keyword evidence="7" id="KW-1032">Host cell membrane</keyword>
<keyword evidence="10" id="KW-0519">Myristate</keyword>
<dbReference type="Proteomes" id="UP001162131">
    <property type="component" value="Unassembled WGS sequence"/>
</dbReference>
<dbReference type="GO" id="GO:0004674">
    <property type="term" value="F:protein serine/threonine kinase activity"/>
    <property type="evidence" value="ECO:0007669"/>
    <property type="project" value="UniProtKB-KW"/>
</dbReference>
<accession>A0AAU9JQG0</accession>
<dbReference type="Pfam" id="PF13499">
    <property type="entry name" value="EF-hand_7"/>
    <property type="match status" value="2"/>
</dbReference>
<dbReference type="FunFam" id="1.10.238.10:FF:000001">
    <property type="entry name" value="Calmodulin 1"/>
    <property type="match status" value="1"/>
</dbReference>
<dbReference type="AlphaFoldDB" id="A0AAU9JQG0"/>
<organism evidence="31 32">
    <name type="scientific">Blepharisma stoltei</name>
    <dbReference type="NCBI Taxonomy" id="1481888"/>
    <lineage>
        <taxon>Eukaryota</taxon>
        <taxon>Sar</taxon>
        <taxon>Alveolata</taxon>
        <taxon>Ciliophora</taxon>
        <taxon>Postciliodesmatophora</taxon>
        <taxon>Heterotrichea</taxon>
        <taxon>Heterotrichida</taxon>
        <taxon>Blepharismidae</taxon>
        <taxon>Blepharisma</taxon>
    </lineage>
</organism>
<comment type="similarity">
    <text evidence="23">Belongs to the protein kinase superfamily. Ser/Thr protein kinase family. CDPK subfamily.</text>
</comment>
<dbReference type="InterPro" id="IPR002048">
    <property type="entry name" value="EF_hand_dom"/>
</dbReference>
<keyword evidence="20" id="KW-0564">Palmitate</keyword>
<evidence type="ECO:0000256" key="17">
    <source>
        <dbReference type="ARBA" id="ARBA00022846"/>
    </source>
</evidence>
<dbReference type="InterPro" id="IPR008271">
    <property type="entry name" value="Ser/Thr_kinase_AS"/>
</dbReference>
<keyword evidence="21" id="KW-0966">Cell projection</keyword>
<evidence type="ECO:0000256" key="1">
    <source>
        <dbReference type="ARBA" id="ARBA00001946"/>
    </source>
</evidence>
<dbReference type="PROSITE" id="PS00108">
    <property type="entry name" value="PROTEIN_KINASE_ST"/>
    <property type="match status" value="1"/>
</dbReference>
<evidence type="ECO:0000256" key="3">
    <source>
        <dbReference type="ARBA" id="ARBA00004342"/>
    </source>
</evidence>
<evidence type="ECO:0000256" key="21">
    <source>
        <dbReference type="ARBA" id="ARBA00023273"/>
    </source>
</evidence>
<dbReference type="PROSITE" id="PS50011">
    <property type="entry name" value="PROTEIN_KINASE_DOM"/>
    <property type="match status" value="1"/>
</dbReference>
<dbReference type="SMART" id="SM00054">
    <property type="entry name" value="EFh"/>
    <property type="match status" value="4"/>
</dbReference>
<sequence length="501" mass="56432">MGCCFSDGALDEPRQKGKGDNKKQETAEETKEFETEVSRKSASVKGVNKGTFVKMLKEPVQNFYEVTKVVGEGGFGKVYIVKDKRTNAIKAMKEVAKTNVDMNKKVDEEIAILKELDHPNIMKIYEVYESSKYYYIVTELISGGELFDKIISAQHFSEKLAAKYMYDIMGAINYCHSRGIVHRDLKPENLLLDSKDDDANLKIIDFGISERLKANAKLKETIGTLYYMAPEVVKGEYDQKCDVWSAGVILYIMLCGRPPFYGNSALELLNCIRKGPKMTDELWNSISADAKDLISKMLTIEPAQRLSAGEVLNHPWLHKYVNNAIEDTKISVDALSNLGAFRAESKLEKSILTFITSQVFGEKEEAELADLFKALDANGDGKLSQEELLNGYHQLRLTSPEEVKEIMKKCDSDRSGFIDFTEFITAATNWNQILQKEQLISAFKLYDTSGDGQLSLQELKNGIPGIKDSEWAEFLNEADKDGDGNISLYELKEYLTKKIMS</sequence>
<evidence type="ECO:0000256" key="20">
    <source>
        <dbReference type="ARBA" id="ARBA00023139"/>
    </source>
</evidence>
<keyword evidence="6" id="KW-1003">Cell membrane</keyword>
<dbReference type="EMBL" id="CAJZBQ010000033">
    <property type="protein sequence ID" value="CAG9323144.1"/>
    <property type="molecule type" value="Genomic_DNA"/>
</dbReference>
<dbReference type="Gene3D" id="1.10.510.10">
    <property type="entry name" value="Transferase(Phosphotransferase) domain 1"/>
    <property type="match status" value="1"/>
</dbReference>
<dbReference type="FunFam" id="1.10.510.10:FF:000398">
    <property type="entry name" value="Calcium-dependent protein kinase 1"/>
    <property type="match status" value="1"/>
</dbReference>
<dbReference type="SUPFAM" id="SSF47473">
    <property type="entry name" value="EF-hand"/>
    <property type="match status" value="1"/>
</dbReference>
<evidence type="ECO:0000256" key="25">
    <source>
        <dbReference type="ARBA" id="ARBA00048679"/>
    </source>
</evidence>
<comment type="caution">
    <text evidence="31">The sequence shown here is derived from an EMBL/GenBank/DDBJ whole genome shotgun (WGS) entry which is preliminary data.</text>
</comment>
<comment type="catalytic activity">
    <reaction evidence="25">
        <text>L-seryl-[protein] + ATP = O-phospho-L-seryl-[protein] + ADP + H(+)</text>
        <dbReference type="Rhea" id="RHEA:17989"/>
        <dbReference type="Rhea" id="RHEA-COMP:9863"/>
        <dbReference type="Rhea" id="RHEA-COMP:11604"/>
        <dbReference type="ChEBI" id="CHEBI:15378"/>
        <dbReference type="ChEBI" id="CHEBI:29999"/>
        <dbReference type="ChEBI" id="CHEBI:30616"/>
        <dbReference type="ChEBI" id="CHEBI:83421"/>
        <dbReference type="ChEBI" id="CHEBI:456216"/>
        <dbReference type="EC" id="2.7.11.1"/>
    </reaction>
</comment>
<dbReference type="Gene3D" id="3.30.200.20">
    <property type="entry name" value="Phosphorylase Kinase, domain 1"/>
    <property type="match status" value="1"/>
</dbReference>
<dbReference type="FunFam" id="3.30.200.20:FF:000315">
    <property type="entry name" value="Calcium-dependent protein kinase 3"/>
    <property type="match status" value="1"/>
</dbReference>
<keyword evidence="19" id="KW-0969">Cilium</keyword>
<evidence type="ECO:0000256" key="7">
    <source>
        <dbReference type="ARBA" id="ARBA00022511"/>
    </source>
</evidence>